<keyword evidence="4" id="KW-1185">Reference proteome</keyword>
<proteinExistence type="predicted"/>
<evidence type="ECO:0000313" key="3">
    <source>
        <dbReference type="EMBL" id="GAA1527489.1"/>
    </source>
</evidence>
<dbReference type="SMART" id="SM00909">
    <property type="entry name" value="Germane"/>
    <property type="match status" value="1"/>
</dbReference>
<comment type="caution">
    <text evidence="3">The sequence shown here is derived from an EMBL/GenBank/DDBJ whole genome shotgun (WGS) entry which is preliminary data.</text>
</comment>
<gene>
    <name evidence="3" type="primary">lpqB</name>
    <name evidence="3" type="ORF">GCM10009741_31540</name>
</gene>
<dbReference type="InterPro" id="IPR018910">
    <property type="entry name" value="LpqB_C"/>
</dbReference>
<dbReference type="SUPFAM" id="SSF101898">
    <property type="entry name" value="NHL repeat"/>
    <property type="match status" value="1"/>
</dbReference>
<name>A0ABP4LML7_9ACTN</name>
<accession>A0ABP4LML7</accession>
<dbReference type="InterPro" id="IPR059026">
    <property type="entry name" value="LpqB_N"/>
</dbReference>
<feature type="domain" description="GerMN" evidence="2">
    <location>
        <begin position="206"/>
        <end position="293"/>
    </location>
</feature>
<organism evidence="3 4">
    <name type="scientific">Kribbella lupini</name>
    <dbReference type="NCBI Taxonomy" id="291602"/>
    <lineage>
        <taxon>Bacteria</taxon>
        <taxon>Bacillati</taxon>
        <taxon>Actinomycetota</taxon>
        <taxon>Actinomycetes</taxon>
        <taxon>Propionibacteriales</taxon>
        <taxon>Kribbellaceae</taxon>
        <taxon>Kribbella</taxon>
    </lineage>
</organism>
<dbReference type="EMBL" id="BAAANC010000002">
    <property type="protein sequence ID" value="GAA1527489.1"/>
    <property type="molecule type" value="Genomic_DNA"/>
</dbReference>
<dbReference type="Pfam" id="PF25976">
    <property type="entry name" value="LpqB_N"/>
    <property type="match status" value="1"/>
</dbReference>
<dbReference type="PROSITE" id="PS51257">
    <property type="entry name" value="PROKAR_LIPOPROTEIN"/>
    <property type="match status" value="1"/>
</dbReference>
<keyword evidence="3" id="KW-0449">Lipoprotein</keyword>
<sequence>MRRRAAGWLGAGLAVVLVAAGCASVPTEGQIRNGSKNAAAASGGRVGVEAQEPRTNAKPPALVSGFVEAMSDFSNYDTARMYMTPAAAAKWEPEKGITVYDQSSTKALTQVPGTNTIRLRAPKVGTIDARGSWSSAPRGSMVQFDFTVQQADGQYRVSSVPNGTFLPYNQLESRLQPYALYFANRDRGMLVPDPIFLPQLPPGQVATRLVQELLKGPTDRLGNGVGSAAPPGTQVNVSVPVALGEASVELSKSAAGLSAVDRGVLAAQIVWTLRPISTRVKITVDGAGLVDNNSDALQFANYAQFDPTVPVPQMKELYGVLGDGHIVRANLDSATTIGVTRLDESLLYKYKAQSLAVNLNGSYGALVTEAEGNEVVAYGPLDEATEDSDNVVLIPTDGKVLRPSFDNQGNLYVVDRADSSAPRLRMRTKDGKIAEVATTFAGREPVQLRMAPDGVRALLVLKGKDGQNTVETSTITTDNAKKLQLTQPRALQVPLYDITDATWNQLGVLVSGRPAPNGARQPWLVNVDGSAPRIIPGSPNNAFQSDTLASNPNIDTLPVVRDSDGITHWQSKDLNWSELEENDQPVNILPVYPG</sequence>
<dbReference type="RefSeq" id="WP_344174807.1">
    <property type="nucleotide sequence ID" value="NZ_BAAANC010000002.1"/>
</dbReference>
<protein>
    <submittedName>
        <fullName evidence="3">MtrAB system accessory lipoprotein LpqB</fullName>
    </submittedName>
</protein>
<dbReference type="Pfam" id="PF10646">
    <property type="entry name" value="Germane"/>
    <property type="match status" value="1"/>
</dbReference>
<evidence type="ECO:0000313" key="4">
    <source>
        <dbReference type="Proteomes" id="UP001500363"/>
    </source>
</evidence>
<evidence type="ECO:0000256" key="1">
    <source>
        <dbReference type="SAM" id="MobiDB-lite"/>
    </source>
</evidence>
<dbReference type="Pfam" id="PF10647">
    <property type="entry name" value="Gmad1"/>
    <property type="match status" value="1"/>
</dbReference>
<reference evidence="4" key="1">
    <citation type="journal article" date="2019" name="Int. J. Syst. Evol. Microbiol.">
        <title>The Global Catalogue of Microorganisms (GCM) 10K type strain sequencing project: providing services to taxonomists for standard genome sequencing and annotation.</title>
        <authorList>
            <consortium name="The Broad Institute Genomics Platform"/>
            <consortium name="The Broad Institute Genome Sequencing Center for Infectious Disease"/>
            <person name="Wu L."/>
            <person name="Ma J."/>
        </authorList>
    </citation>
    <scope>NUCLEOTIDE SEQUENCE [LARGE SCALE GENOMIC DNA]</scope>
    <source>
        <strain evidence="4">JCM 14303</strain>
    </source>
</reference>
<evidence type="ECO:0000259" key="2">
    <source>
        <dbReference type="SMART" id="SM00909"/>
    </source>
</evidence>
<dbReference type="InterPro" id="IPR019606">
    <property type="entry name" value="GerMN"/>
</dbReference>
<feature type="region of interest" description="Disordered" evidence="1">
    <location>
        <begin position="29"/>
        <end position="57"/>
    </location>
</feature>
<dbReference type="Proteomes" id="UP001500363">
    <property type="component" value="Unassembled WGS sequence"/>
</dbReference>